<evidence type="ECO:0000256" key="3">
    <source>
        <dbReference type="ARBA" id="ARBA00022777"/>
    </source>
</evidence>
<feature type="domain" description="Carbohydrate kinase PfkB" evidence="4">
    <location>
        <begin position="11"/>
        <end position="299"/>
    </location>
</feature>
<dbReference type="PROSITE" id="PS00584">
    <property type="entry name" value="PFKB_KINASES_2"/>
    <property type="match status" value="1"/>
</dbReference>
<evidence type="ECO:0000256" key="1">
    <source>
        <dbReference type="ARBA" id="ARBA00010688"/>
    </source>
</evidence>
<dbReference type="GO" id="GO:0016301">
    <property type="term" value="F:kinase activity"/>
    <property type="evidence" value="ECO:0007669"/>
    <property type="project" value="UniProtKB-KW"/>
</dbReference>
<dbReference type="EC" id="2.7.1.-" evidence="5"/>
<dbReference type="EMBL" id="JBITMB010000002">
    <property type="protein sequence ID" value="MFI7439810.1"/>
    <property type="molecule type" value="Genomic_DNA"/>
</dbReference>
<reference evidence="5 6" key="1">
    <citation type="submission" date="2024-10" db="EMBL/GenBank/DDBJ databases">
        <title>The Natural Products Discovery Center: Release of the First 8490 Sequenced Strains for Exploring Actinobacteria Biosynthetic Diversity.</title>
        <authorList>
            <person name="Kalkreuter E."/>
            <person name="Kautsar S.A."/>
            <person name="Yang D."/>
            <person name="Bader C.D."/>
            <person name="Teijaro C.N."/>
            <person name="Fluegel L."/>
            <person name="Davis C.M."/>
            <person name="Simpson J.R."/>
            <person name="Lauterbach L."/>
            <person name="Steele A.D."/>
            <person name="Gui C."/>
            <person name="Meng S."/>
            <person name="Li G."/>
            <person name="Viehrig K."/>
            <person name="Ye F."/>
            <person name="Su P."/>
            <person name="Kiefer A.F."/>
            <person name="Nichols A."/>
            <person name="Cepeda A.J."/>
            <person name="Yan W."/>
            <person name="Fan B."/>
            <person name="Jiang Y."/>
            <person name="Adhikari A."/>
            <person name="Zheng C.-J."/>
            <person name="Schuster L."/>
            <person name="Cowan T.M."/>
            <person name="Smanski M.J."/>
            <person name="Chevrette M.G."/>
            <person name="De Carvalho L.P.S."/>
            <person name="Shen B."/>
        </authorList>
    </citation>
    <scope>NUCLEOTIDE SEQUENCE [LARGE SCALE GENOMIC DNA]</scope>
    <source>
        <strain evidence="5 6">NPDC049503</strain>
    </source>
</reference>
<evidence type="ECO:0000259" key="4">
    <source>
        <dbReference type="Pfam" id="PF00294"/>
    </source>
</evidence>
<dbReference type="Pfam" id="PF00294">
    <property type="entry name" value="PfkB"/>
    <property type="match status" value="1"/>
</dbReference>
<dbReference type="Gene3D" id="3.40.1190.20">
    <property type="match status" value="1"/>
</dbReference>
<dbReference type="Proteomes" id="UP001612928">
    <property type="component" value="Unassembled WGS sequence"/>
</dbReference>
<dbReference type="RefSeq" id="WP_397019482.1">
    <property type="nucleotide sequence ID" value="NZ_JBITMB010000002.1"/>
</dbReference>
<organism evidence="5 6">
    <name type="scientific">Nonomuraea indica</name>
    <dbReference type="NCBI Taxonomy" id="1581193"/>
    <lineage>
        <taxon>Bacteria</taxon>
        <taxon>Bacillati</taxon>
        <taxon>Actinomycetota</taxon>
        <taxon>Actinomycetes</taxon>
        <taxon>Streptosporangiales</taxon>
        <taxon>Streptosporangiaceae</taxon>
        <taxon>Nonomuraea</taxon>
    </lineage>
</organism>
<dbReference type="PANTHER" id="PTHR43320:SF1">
    <property type="entry name" value="OS01G0105900 PROTEIN"/>
    <property type="match status" value="1"/>
</dbReference>
<dbReference type="InterPro" id="IPR002173">
    <property type="entry name" value="Carboh/pur_kinase_PfkB_CS"/>
</dbReference>
<dbReference type="InterPro" id="IPR029056">
    <property type="entry name" value="Ribokinase-like"/>
</dbReference>
<protein>
    <submittedName>
        <fullName evidence="5">Carbohydrate kinase family protein</fullName>
        <ecNumber evidence="5">2.7.1.-</ecNumber>
    </submittedName>
</protein>
<comment type="similarity">
    <text evidence="1">Belongs to the carbohydrate kinase PfkB family.</text>
</comment>
<evidence type="ECO:0000256" key="2">
    <source>
        <dbReference type="ARBA" id="ARBA00022679"/>
    </source>
</evidence>
<dbReference type="InterPro" id="IPR052700">
    <property type="entry name" value="Carb_kinase_PfkB-like"/>
</dbReference>
<dbReference type="InterPro" id="IPR011611">
    <property type="entry name" value="PfkB_dom"/>
</dbReference>
<dbReference type="CDD" id="cd01166">
    <property type="entry name" value="KdgK"/>
    <property type="match status" value="1"/>
</dbReference>
<dbReference type="PANTHER" id="PTHR43320">
    <property type="entry name" value="SUGAR KINASE"/>
    <property type="match status" value="1"/>
</dbReference>
<evidence type="ECO:0000313" key="6">
    <source>
        <dbReference type="Proteomes" id="UP001612928"/>
    </source>
</evidence>
<comment type="caution">
    <text evidence="5">The sequence shown here is derived from an EMBL/GenBank/DDBJ whole genome shotgun (WGS) entry which is preliminary data.</text>
</comment>
<name>A0ABW7ZZU3_9ACTN</name>
<keyword evidence="2 5" id="KW-0808">Transferase</keyword>
<gene>
    <name evidence="5" type="ORF">ACIBP5_07620</name>
</gene>
<dbReference type="SUPFAM" id="SSF53613">
    <property type="entry name" value="Ribokinase-like"/>
    <property type="match status" value="1"/>
</dbReference>
<evidence type="ECO:0000313" key="5">
    <source>
        <dbReference type="EMBL" id="MFI7439810.1"/>
    </source>
</evidence>
<accession>A0ABW7ZZU3</accession>
<keyword evidence="6" id="KW-1185">Reference proteome</keyword>
<proteinExistence type="inferred from homology"/>
<keyword evidence="3 5" id="KW-0418">Kinase</keyword>
<sequence length="317" mass="32116">MTHAGPPAPGLLVVGDVVTDVVALHGAPLAPGTDTAAEIVLRPGGSGANTAAWAAHLAGPDGDVRLLARVGRDTGEWHADELRRTGVRPHLTVDPGHPTAVVIAMVDATGERTMLTNRGAGGRISPDDWDVSLLPGAGLLHLSAYTMFAEPGLRLARLAMAQAAAAGVRVSVDPASTGPLREFGVERFLAESAGADLIIPNLDEALLLTGAPTPGRAAEILSERYGTAVVKLGPQGALAATGGRVVATVEGIRAEVVDTTGAGDAFAAGYLTASLRGAGEEAALRAGCRAGAACVALVGGRPRYGLEVNRLYPIHAD</sequence>